<protein>
    <submittedName>
        <fullName evidence="1">Uncharacterized protein</fullName>
    </submittedName>
</protein>
<accession>A0A0H3A7C6</accession>
<evidence type="ECO:0000313" key="1">
    <source>
        <dbReference type="EMBL" id="ABM28378.1"/>
    </source>
</evidence>
<dbReference type="Proteomes" id="UP000009173">
    <property type="component" value="Chromosome"/>
</dbReference>
<dbReference type="AlphaFoldDB" id="A0A0H3A7C6"/>
<name>A0A0H3A7C6_NITV4</name>
<dbReference type="HOGENOM" id="CLU_081799_0_0_7"/>
<dbReference type="EMBL" id="CP000527">
    <property type="protein sequence ID" value="ABM28378.1"/>
    <property type="molecule type" value="Genomic_DNA"/>
</dbReference>
<gene>
    <name evidence="1" type="ordered locus">Dvul_1360</name>
</gene>
<evidence type="ECO:0000313" key="2">
    <source>
        <dbReference type="Proteomes" id="UP000009173"/>
    </source>
</evidence>
<reference evidence="2" key="1">
    <citation type="journal article" date="2009" name="Environ. Microbiol.">
        <title>Contribution of mobile genetic elements to Desulfovibrio vulgaris genome plasticity.</title>
        <authorList>
            <person name="Walker C.B."/>
            <person name="Stolyar S."/>
            <person name="Chivian D."/>
            <person name="Pinel N."/>
            <person name="Gabster J.A."/>
            <person name="Dehal P.S."/>
            <person name="He Z."/>
            <person name="Yang Z.K."/>
            <person name="Yen H.C."/>
            <person name="Zhou J."/>
            <person name="Wall J.D."/>
            <person name="Hazen T.C."/>
            <person name="Arkin A.P."/>
            <person name="Stahl D.A."/>
        </authorList>
    </citation>
    <scope>NUCLEOTIDE SEQUENCE [LARGE SCALE GENOMIC DNA]</scope>
    <source>
        <strain evidence="2">DP4</strain>
    </source>
</reference>
<dbReference type="KEGG" id="dvl:Dvul_1360"/>
<proteinExistence type="predicted"/>
<organism evidence="1 2">
    <name type="scientific">Nitratidesulfovibrio vulgaris (strain DP4)</name>
    <name type="common">Desulfovibrio vulgaris</name>
    <dbReference type="NCBI Taxonomy" id="391774"/>
    <lineage>
        <taxon>Bacteria</taxon>
        <taxon>Pseudomonadati</taxon>
        <taxon>Thermodesulfobacteriota</taxon>
        <taxon>Desulfovibrionia</taxon>
        <taxon>Desulfovibrionales</taxon>
        <taxon>Desulfovibrionaceae</taxon>
        <taxon>Nitratidesulfovibrio</taxon>
    </lineage>
</organism>
<sequence>MPLVATYSARAIRHHNRPEHLMHPADFDAPMPSVLQVPDEDFARAYDAAPDGYRAALKTCIAALHVLYGEPLLPRSESFALPRSGMAYARAERVAPWTLVVIDESFRSAPRLLAALMPALCAAVPDVRVIRLAPATTPWPDQLLVALELAGQEVAGSLEPVDIGRFVAGLREAGRGRLLCLGGAASFAALCRAAIEADIPVWHDGGTPRVVIVEDEGVDAALVRWAHGVARMAAGDVHDDVAPSLAEMPAAGKYPPDAGATGFPVTGHACDAVFCGSASASLWATRARLVLTASREGCWAFPDLTPDFFIERSLTIGRHVPATSFPPEMLHG</sequence>